<keyword evidence="2" id="KW-1185">Reference proteome</keyword>
<proteinExistence type="predicted"/>
<evidence type="ECO:0000313" key="1">
    <source>
        <dbReference type="EMBL" id="KAI0055430.1"/>
    </source>
</evidence>
<sequence>MYHSSRFIYRESRPSDIDDLMAMWNDAEIQRNMTAEYPAPKTDAFRETLGQWANSTLLYVVVIDKETGKLVGQTSLRWPGIGATKNRDAELGMMIGREYWGRGVGREVLEWTMSHGFRALGLHRISISVFEGNPKAIALYKKAGFAQEGARSKANWVDGEWEDLILMGMLEEDYFRLEKEKGIVQ</sequence>
<dbReference type="EMBL" id="MU277292">
    <property type="protein sequence ID" value="KAI0055430.1"/>
    <property type="molecule type" value="Genomic_DNA"/>
</dbReference>
<organism evidence="1 2">
    <name type="scientific">Artomyces pyxidatus</name>
    <dbReference type="NCBI Taxonomy" id="48021"/>
    <lineage>
        <taxon>Eukaryota</taxon>
        <taxon>Fungi</taxon>
        <taxon>Dikarya</taxon>
        <taxon>Basidiomycota</taxon>
        <taxon>Agaricomycotina</taxon>
        <taxon>Agaricomycetes</taxon>
        <taxon>Russulales</taxon>
        <taxon>Auriscalpiaceae</taxon>
        <taxon>Artomyces</taxon>
    </lineage>
</organism>
<reference evidence="1" key="1">
    <citation type="submission" date="2021-03" db="EMBL/GenBank/DDBJ databases">
        <authorList>
            <consortium name="DOE Joint Genome Institute"/>
            <person name="Ahrendt S."/>
            <person name="Looney B.P."/>
            <person name="Miyauchi S."/>
            <person name="Morin E."/>
            <person name="Drula E."/>
            <person name="Courty P.E."/>
            <person name="Chicoki N."/>
            <person name="Fauchery L."/>
            <person name="Kohler A."/>
            <person name="Kuo A."/>
            <person name="Labutti K."/>
            <person name="Pangilinan J."/>
            <person name="Lipzen A."/>
            <person name="Riley R."/>
            <person name="Andreopoulos W."/>
            <person name="He G."/>
            <person name="Johnson J."/>
            <person name="Barry K.W."/>
            <person name="Grigoriev I.V."/>
            <person name="Nagy L."/>
            <person name="Hibbett D."/>
            <person name="Henrissat B."/>
            <person name="Matheny P.B."/>
            <person name="Labbe J."/>
            <person name="Martin F."/>
        </authorList>
    </citation>
    <scope>NUCLEOTIDE SEQUENCE</scope>
    <source>
        <strain evidence="1">HHB10654</strain>
    </source>
</reference>
<accession>A0ACB8SG59</accession>
<name>A0ACB8SG59_9AGAM</name>
<dbReference type="Proteomes" id="UP000814140">
    <property type="component" value="Unassembled WGS sequence"/>
</dbReference>
<comment type="caution">
    <text evidence="1">The sequence shown here is derived from an EMBL/GenBank/DDBJ whole genome shotgun (WGS) entry which is preliminary data.</text>
</comment>
<reference evidence="1" key="2">
    <citation type="journal article" date="2022" name="New Phytol.">
        <title>Evolutionary transition to the ectomycorrhizal habit in the genomes of a hyperdiverse lineage of mushroom-forming fungi.</title>
        <authorList>
            <person name="Looney B."/>
            <person name="Miyauchi S."/>
            <person name="Morin E."/>
            <person name="Drula E."/>
            <person name="Courty P.E."/>
            <person name="Kohler A."/>
            <person name="Kuo A."/>
            <person name="LaButti K."/>
            <person name="Pangilinan J."/>
            <person name="Lipzen A."/>
            <person name="Riley R."/>
            <person name="Andreopoulos W."/>
            <person name="He G."/>
            <person name="Johnson J."/>
            <person name="Nolan M."/>
            <person name="Tritt A."/>
            <person name="Barry K.W."/>
            <person name="Grigoriev I.V."/>
            <person name="Nagy L.G."/>
            <person name="Hibbett D."/>
            <person name="Henrissat B."/>
            <person name="Matheny P.B."/>
            <person name="Labbe J."/>
            <person name="Martin F.M."/>
        </authorList>
    </citation>
    <scope>NUCLEOTIDE SEQUENCE</scope>
    <source>
        <strain evidence="1">HHB10654</strain>
    </source>
</reference>
<evidence type="ECO:0000313" key="2">
    <source>
        <dbReference type="Proteomes" id="UP000814140"/>
    </source>
</evidence>
<gene>
    <name evidence="1" type="ORF">BV25DRAFT_1921822</name>
</gene>
<protein>
    <submittedName>
        <fullName evidence="1">Acyl-CoA N-acyltransferase</fullName>
    </submittedName>
</protein>